<dbReference type="Pfam" id="PF07508">
    <property type="entry name" value="Recombinase"/>
    <property type="match status" value="1"/>
</dbReference>
<reference evidence="3 4" key="1">
    <citation type="journal article" date="2015" name="Nature">
        <title>rRNA introns, odd ribosomes, and small enigmatic genomes across a large radiation of phyla.</title>
        <authorList>
            <person name="Brown C.T."/>
            <person name="Hug L.A."/>
            <person name="Thomas B.C."/>
            <person name="Sharon I."/>
            <person name="Castelle C.J."/>
            <person name="Singh A."/>
            <person name="Wilkins M.J."/>
            <person name="Williams K.H."/>
            <person name="Banfield J.F."/>
        </authorList>
    </citation>
    <scope>NUCLEOTIDE SEQUENCE [LARGE SCALE GENOMIC DNA]</scope>
</reference>
<sequence length="478" mass="55493">MHYTTFRYENKGFLESWLPTSYQLTPPRLSREVASFLRYMETTQMPVGAMAREIQAPIKVKYCLYARKSTESEEAQILSIDSQIKEMLQMAERDHLEIVEIKKESHSAKEAGQRPVFNEIVEEIKKKKFNGILTWAPDRISRNAGDLGRIVDLMDQGILHEIRTYGQKFTNSPNEKFLLMILGSQAKLENDNKVVNVKRGLRARCEMGLWPCTAPTGYLNSKNTDKRCHVEIDPHRAPTIKKMFEKVAYEKCSGRRLHAWLKDEMKFKTKGDKVFSISNIYITLRNTFYYGSFEYPKGGGQWYTGKHTPIITKELFDKVQEQMMEYTRNSEHKEFAFTKLMTCGLCGSGITADEKFKKQNNGNIHRYVYYGCCRYQDKDCKSGYMREENLIEQLAGLMDEIDLDEIGMKQRIKDEIERHKRFNVGILGLKEATVKVADVDIRNYAKHVLRGGTILEKRELLTCLKSKVVMNNKQIRIA</sequence>
<evidence type="ECO:0000313" key="3">
    <source>
        <dbReference type="EMBL" id="KKP71979.1"/>
    </source>
</evidence>
<dbReference type="Proteomes" id="UP000034923">
    <property type="component" value="Unassembled WGS sequence"/>
</dbReference>
<gene>
    <name evidence="3" type="ORF">UR70_C0015G0008</name>
</gene>
<dbReference type="GO" id="GO:0003677">
    <property type="term" value="F:DNA binding"/>
    <property type="evidence" value="ECO:0007669"/>
    <property type="project" value="InterPro"/>
</dbReference>
<dbReference type="GO" id="GO:0000150">
    <property type="term" value="F:DNA strand exchange activity"/>
    <property type="evidence" value="ECO:0007669"/>
    <property type="project" value="InterPro"/>
</dbReference>
<dbReference type="InterPro" id="IPR011109">
    <property type="entry name" value="DNA_bind_recombinase_dom"/>
</dbReference>
<dbReference type="AlphaFoldDB" id="A0A0G0BR62"/>
<dbReference type="InterPro" id="IPR050639">
    <property type="entry name" value="SSR_resolvase"/>
</dbReference>
<dbReference type="InterPro" id="IPR006119">
    <property type="entry name" value="Resolv_N"/>
</dbReference>
<protein>
    <submittedName>
        <fullName evidence="3">Recombinase</fullName>
    </submittedName>
</protein>
<dbReference type="InterPro" id="IPR036162">
    <property type="entry name" value="Resolvase-like_N_sf"/>
</dbReference>
<feature type="domain" description="Recombinase" evidence="2">
    <location>
        <begin position="215"/>
        <end position="329"/>
    </location>
</feature>
<evidence type="ECO:0000259" key="2">
    <source>
        <dbReference type="PROSITE" id="PS51737"/>
    </source>
</evidence>
<dbReference type="Gene3D" id="3.90.1750.20">
    <property type="entry name" value="Putative Large Serine Recombinase, Chain B, Domain 2"/>
    <property type="match status" value="1"/>
</dbReference>
<dbReference type="SUPFAM" id="SSF53041">
    <property type="entry name" value="Resolvase-like"/>
    <property type="match status" value="1"/>
</dbReference>
<feature type="domain" description="Resolvase/invertase-type recombinase catalytic" evidence="1">
    <location>
        <begin position="61"/>
        <end position="208"/>
    </location>
</feature>
<dbReference type="EMBL" id="LBQE01000015">
    <property type="protein sequence ID" value="KKP71979.1"/>
    <property type="molecule type" value="Genomic_DNA"/>
</dbReference>
<dbReference type="Pfam" id="PF00239">
    <property type="entry name" value="Resolvase"/>
    <property type="match status" value="1"/>
</dbReference>
<dbReference type="PANTHER" id="PTHR30461:SF23">
    <property type="entry name" value="DNA RECOMBINASE-RELATED"/>
    <property type="match status" value="1"/>
</dbReference>
<comment type="caution">
    <text evidence="3">The sequence shown here is derived from an EMBL/GenBank/DDBJ whole genome shotgun (WGS) entry which is preliminary data.</text>
</comment>
<dbReference type="Pfam" id="PF13408">
    <property type="entry name" value="Zn_ribbon_recom"/>
    <property type="match status" value="1"/>
</dbReference>
<dbReference type="PROSITE" id="PS51737">
    <property type="entry name" value="RECOMBINASE_DNA_BIND"/>
    <property type="match status" value="1"/>
</dbReference>
<name>A0A0G0BR62_9BACT</name>
<accession>A0A0G0BR62</accession>
<organism evidence="3 4">
    <name type="scientific">Candidatus Nomurabacteria bacterium GW2011_GWB1_35_20</name>
    <dbReference type="NCBI Taxonomy" id="1618740"/>
    <lineage>
        <taxon>Bacteria</taxon>
        <taxon>Candidatus Nomuraibacteriota</taxon>
    </lineage>
</organism>
<evidence type="ECO:0000259" key="1">
    <source>
        <dbReference type="PROSITE" id="PS51736"/>
    </source>
</evidence>
<dbReference type="PANTHER" id="PTHR30461">
    <property type="entry name" value="DNA-INVERTASE FROM LAMBDOID PROPHAGE"/>
    <property type="match status" value="1"/>
</dbReference>
<proteinExistence type="predicted"/>
<dbReference type="Gene3D" id="3.40.50.1390">
    <property type="entry name" value="Resolvase, N-terminal catalytic domain"/>
    <property type="match status" value="1"/>
</dbReference>
<dbReference type="CDD" id="cd00338">
    <property type="entry name" value="Ser_Recombinase"/>
    <property type="match status" value="1"/>
</dbReference>
<dbReference type="InterPro" id="IPR025827">
    <property type="entry name" value="Zn_ribbon_recom_dom"/>
</dbReference>
<dbReference type="InterPro" id="IPR038109">
    <property type="entry name" value="DNA_bind_recomb_sf"/>
</dbReference>
<dbReference type="SMART" id="SM00857">
    <property type="entry name" value="Resolvase"/>
    <property type="match status" value="1"/>
</dbReference>
<dbReference type="PROSITE" id="PS51736">
    <property type="entry name" value="RECOMBINASES_3"/>
    <property type="match status" value="1"/>
</dbReference>
<evidence type="ECO:0000313" key="4">
    <source>
        <dbReference type="Proteomes" id="UP000034923"/>
    </source>
</evidence>